<dbReference type="AlphaFoldDB" id="A0A0M9A250"/>
<dbReference type="Proteomes" id="UP000053105">
    <property type="component" value="Unassembled WGS sequence"/>
</dbReference>
<dbReference type="EMBL" id="KQ435791">
    <property type="protein sequence ID" value="KOX74403.1"/>
    <property type="molecule type" value="Genomic_DNA"/>
</dbReference>
<name>A0A0M9A250_9HYME</name>
<accession>A0A0M9A250</accession>
<keyword evidence="2" id="KW-1185">Reference proteome</keyword>
<evidence type="ECO:0000313" key="2">
    <source>
        <dbReference type="Proteomes" id="UP000053105"/>
    </source>
</evidence>
<evidence type="ECO:0000313" key="1">
    <source>
        <dbReference type="EMBL" id="KOX74403.1"/>
    </source>
</evidence>
<organism evidence="1 2">
    <name type="scientific">Melipona quadrifasciata</name>
    <dbReference type="NCBI Taxonomy" id="166423"/>
    <lineage>
        <taxon>Eukaryota</taxon>
        <taxon>Metazoa</taxon>
        <taxon>Ecdysozoa</taxon>
        <taxon>Arthropoda</taxon>
        <taxon>Hexapoda</taxon>
        <taxon>Insecta</taxon>
        <taxon>Pterygota</taxon>
        <taxon>Neoptera</taxon>
        <taxon>Endopterygota</taxon>
        <taxon>Hymenoptera</taxon>
        <taxon>Apocrita</taxon>
        <taxon>Aculeata</taxon>
        <taxon>Apoidea</taxon>
        <taxon>Anthophila</taxon>
        <taxon>Apidae</taxon>
        <taxon>Melipona</taxon>
    </lineage>
</organism>
<reference evidence="1 2" key="1">
    <citation type="submission" date="2015-07" db="EMBL/GenBank/DDBJ databases">
        <title>The genome of Melipona quadrifasciata.</title>
        <authorList>
            <person name="Pan H."/>
            <person name="Kapheim K."/>
        </authorList>
    </citation>
    <scope>NUCLEOTIDE SEQUENCE [LARGE SCALE GENOMIC DNA]</scope>
    <source>
        <strain evidence="1">0111107301</strain>
        <tissue evidence="1">Whole body</tissue>
    </source>
</reference>
<sequence length="114" mass="12842">MIIQNIELIKRNPTTSNLSHLHISTYGAISSNSKKHQSSTVPIKLTTNTGKLTKLVEISKTISEKSMDGRLSPDYSLRIVQIQQIIQIIATMTNYHCHQTIFVIKGFSETFILL</sequence>
<protein>
    <submittedName>
        <fullName evidence="1">Uncharacterized protein</fullName>
    </submittedName>
</protein>
<gene>
    <name evidence="1" type="ORF">WN51_00306</name>
</gene>
<proteinExistence type="predicted"/>